<feature type="region of interest" description="Disordered" evidence="2">
    <location>
        <begin position="215"/>
        <end position="255"/>
    </location>
</feature>
<feature type="compositionally biased region" description="Acidic residues" evidence="2">
    <location>
        <begin position="232"/>
        <end position="255"/>
    </location>
</feature>
<dbReference type="InterPro" id="IPR014717">
    <property type="entry name" value="Transl_elong_EF1B/ribsomal_bS6"/>
</dbReference>
<name>W9QVV4_9ROSA</name>
<dbReference type="InterPro" id="IPR000529">
    <property type="entry name" value="Ribosomal_bS6"/>
</dbReference>
<dbReference type="Proteomes" id="UP000030645">
    <property type="component" value="Unassembled WGS sequence"/>
</dbReference>
<dbReference type="AlphaFoldDB" id="W9QVV4"/>
<dbReference type="eggNOG" id="KOG4708">
    <property type="taxonomic scope" value="Eukaryota"/>
</dbReference>
<organism evidence="3 4">
    <name type="scientific">Morus notabilis</name>
    <dbReference type="NCBI Taxonomy" id="981085"/>
    <lineage>
        <taxon>Eukaryota</taxon>
        <taxon>Viridiplantae</taxon>
        <taxon>Streptophyta</taxon>
        <taxon>Embryophyta</taxon>
        <taxon>Tracheophyta</taxon>
        <taxon>Spermatophyta</taxon>
        <taxon>Magnoliopsida</taxon>
        <taxon>eudicotyledons</taxon>
        <taxon>Gunneridae</taxon>
        <taxon>Pentapetalae</taxon>
        <taxon>rosids</taxon>
        <taxon>fabids</taxon>
        <taxon>Rosales</taxon>
        <taxon>Moraceae</taxon>
        <taxon>Moreae</taxon>
        <taxon>Morus</taxon>
    </lineage>
</organism>
<keyword evidence="4" id="KW-1185">Reference proteome</keyword>
<evidence type="ECO:0000256" key="2">
    <source>
        <dbReference type="SAM" id="MobiDB-lite"/>
    </source>
</evidence>
<dbReference type="PANTHER" id="PTHR21011">
    <property type="entry name" value="MITOCHONDRIAL 28S RIBOSOMAL PROTEIN S6"/>
    <property type="match status" value="1"/>
</dbReference>
<dbReference type="Pfam" id="PF01250">
    <property type="entry name" value="Ribosomal_S6"/>
    <property type="match status" value="1"/>
</dbReference>
<dbReference type="GO" id="GO:0005840">
    <property type="term" value="C:ribosome"/>
    <property type="evidence" value="ECO:0007669"/>
    <property type="project" value="InterPro"/>
</dbReference>
<dbReference type="GO" id="GO:0070181">
    <property type="term" value="F:small ribosomal subunit rRNA binding"/>
    <property type="evidence" value="ECO:0007669"/>
    <property type="project" value="TreeGrafter"/>
</dbReference>
<dbReference type="GO" id="GO:0003735">
    <property type="term" value="F:structural constituent of ribosome"/>
    <property type="evidence" value="ECO:0007669"/>
    <property type="project" value="InterPro"/>
</dbReference>
<proteinExistence type="inferred from homology"/>
<dbReference type="EMBL" id="KE344258">
    <property type="protein sequence ID" value="EXB55681.1"/>
    <property type="molecule type" value="Genomic_DNA"/>
</dbReference>
<dbReference type="STRING" id="981085.W9QVV4"/>
<evidence type="ECO:0000313" key="4">
    <source>
        <dbReference type="Proteomes" id="UP000030645"/>
    </source>
</evidence>
<dbReference type="SUPFAM" id="SSF54995">
    <property type="entry name" value="Ribosomal protein S6"/>
    <property type="match status" value="1"/>
</dbReference>
<sequence>MPLYDCMLLLKPHVKKEALIDLVARVGKHVYRRNGVLTEVKAFGTVHLGYGIKKLDGRYFKYPIPGGSQISTDFLKERCPEPRDEQLGFGIGCKSPTTVHGMWCSHLQEIILASKVEGGECRHYLGLGCTWEPKLSHNLTHREAHREEWRIYGSPVPPMSVHLQVMGQLMQMTMMATPNINKELLYLNKEDRLLRWLLIKHRDTKYGMDFLNEEHDRNSQEKYSERSLFEQWESDEEDDEEDDDEYNVDEEGKEA</sequence>
<dbReference type="GO" id="GO:0006412">
    <property type="term" value="P:translation"/>
    <property type="evidence" value="ECO:0007669"/>
    <property type="project" value="InterPro"/>
</dbReference>
<dbReference type="InterPro" id="IPR035980">
    <property type="entry name" value="Ribosomal_bS6_sf"/>
</dbReference>
<dbReference type="GO" id="GO:0005737">
    <property type="term" value="C:cytoplasm"/>
    <property type="evidence" value="ECO:0007669"/>
    <property type="project" value="UniProtKB-ARBA"/>
</dbReference>
<gene>
    <name evidence="3" type="ORF">L484_001494</name>
</gene>
<protein>
    <recommendedName>
        <fullName evidence="5">30S ribosomal protein S6</fullName>
    </recommendedName>
</protein>
<reference evidence="4" key="1">
    <citation type="submission" date="2013-01" db="EMBL/GenBank/DDBJ databases">
        <title>Draft Genome Sequence of a Mulberry Tree, Morus notabilis C.K. Schneid.</title>
        <authorList>
            <person name="He N."/>
            <person name="Zhao S."/>
        </authorList>
    </citation>
    <scope>NUCLEOTIDE SEQUENCE</scope>
</reference>
<evidence type="ECO:0000256" key="1">
    <source>
        <dbReference type="ARBA" id="ARBA00009512"/>
    </source>
</evidence>
<evidence type="ECO:0000313" key="3">
    <source>
        <dbReference type="EMBL" id="EXB55681.1"/>
    </source>
</evidence>
<accession>W9QVV4</accession>
<feature type="compositionally biased region" description="Basic and acidic residues" evidence="2">
    <location>
        <begin position="215"/>
        <end position="228"/>
    </location>
</feature>
<evidence type="ECO:0008006" key="5">
    <source>
        <dbReference type="Google" id="ProtNLM"/>
    </source>
</evidence>
<comment type="similarity">
    <text evidence="1">Belongs to the bacterial ribosomal protein bS6 family.</text>
</comment>
<dbReference type="PANTHER" id="PTHR21011:SF1">
    <property type="entry name" value="SMALL RIBOSOMAL SUBUNIT PROTEIN BS6M"/>
    <property type="match status" value="1"/>
</dbReference>
<dbReference type="Gene3D" id="3.30.70.60">
    <property type="match status" value="1"/>
</dbReference>